<dbReference type="RefSeq" id="WP_190446013.1">
    <property type="nucleotide sequence ID" value="NZ_CAWNJS010000001.1"/>
</dbReference>
<name>A0A1Z4NAH0_9CYAN</name>
<reference evidence="1 2" key="1">
    <citation type="submission" date="2017-06" db="EMBL/GenBank/DDBJ databases">
        <title>Genome sequencing of cyanobaciteial culture collection at National Institute for Environmental Studies (NIES).</title>
        <authorList>
            <person name="Hirose Y."/>
            <person name="Shimura Y."/>
            <person name="Fujisawa T."/>
            <person name="Nakamura Y."/>
            <person name="Kawachi M."/>
        </authorList>
    </citation>
    <scope>NUCLEOTIDE SEQUENCE [LARGE SCALE GENOMIC DNA]</scope>
    <source>
        <strain evidence="1 2">NIES-37</strain>
    </source>
</reference>
<proteinExistence type="predicted"/>
<organism evidence="1 2">
    <name type="scientific">Tolypothrix tenuis PCC 7101</name>
    <dbReference type="NCBI Taxonomy" id="231146"/>
    <lineage>
        <taxon>Bacteria</taxon>
        <taxon>Bacillati</taxon>
        <taxon>Cyanobacteriota</taxon>
        <taxon>Cyanophyceae</taxon>
        <taxon>Nostocales</taxon>
        <taxon>Tolypothrichaceae</taxon>
        <taxon>Tolypothrix</taxon>
    </lineage>
</organism>
<dbReference type="Proteomes" id="UP000218785">
    <property type="component" value="Chromosome"/>
</dbReference>
<accession>A0A1Z4NAH0</accession>
<sequence>MQNGFKRRNFMLMVYGTFVTLGSGFIRKGFAQTSTPSPGIPVKTGNVRQVLVSEIATAPSSRLSAQDAARRSQSLAASADQIDEALDALEGNLVQLTVPSAPVDSAVAGGDEAAARPTLAVNAQAVASLNAQEKQAANNLVNGFQTAVAAGDLTAAALRQDEQSAEVPLQTKQGCSNGRVCWKFKWWGVRIRINHCGVEALSSGGRLVGNVPGPVTTAIGFFTSILRAFDKGCGVQIHWLWINVSYIKSKSCSKCN</sequence>
<keyword evidence="2" id="KW-1185">Reference proteome</keyword>
<dbReference type="KEGG" id="ttq:NIES37_67500"/>
<gene>
    <name evidence="1" type="ORF">NIES37_67500</name>
</gene>
<evidence type="ECO:0000313" key="1">
    <source>
        <dbReference type="EMBL" id="BAZ02737.1"/>
    </source>
</evidence>
<dbReference type="AlphaFoldDB" id="A0A1Z4NAH0"/>
<protein>
    <submittedName>
        <fullName evidence="1">Uncharacterized protein</fullName>
    </submittedName>
</protein>
<dbReference type="EMBL" id="AP018248">
    <property type="protein sequence ID" value="BAZ02737.1"/>
    <property type="molecule type" value="Genomic_DNA"/>
</dbReference>
<evidence type="ECO:0000313" key="2">
    <source>
        <dbReference type="Proteomes" id="UP000218785"/>
    </source>
</evidence>